<dbReference type="AlphaFoldDB" id="A0A8S2R8B4"/>
<protein>
    <submittedName>
        <fullName evidence="2">Uncharacterized protein</fullName>
    </submittedName>
</protein>
<name>A0A8S2R8B4_9BILA</name>
<feature type="region of interest" description="Disordered" evidence="1">
    <location>
        <begin position="159"/>
        <end position="182"/>
    </location>
</feature>
<organism evidence="2 3">
    <name type="scientific">Rotaria magnacalcarata</name>
    <dbReference type="NCBI Taxonomy" id="392030"/>
    <lineage>
        <taxon>Eukaryota</taxon>
        <taxon>Metazoa</taxon>
        <taxon>Spiralia</taxon>
        <taxon>Gnathifera</taxon>
        <taxon>Rotifera</taxon>
        <taxon>Eurotatoria</taxon>
        <taxon>Bdelloidea</taxon>
        <taxon>Philodinida</taxon>
        <taxon>Philodinidae</taxon>
        <taxon>Rotaria</taxon>
    </lineage>
</organism>
<sequence>MLDDIVKAPSTNSDLYHEWCSPAYCGFLKAPEKGEEYDHTPHSLPKGVMKAIRPVFEELASQDNLFRVLNRSTQNPNESYHSVLWSMAPKIRSSSGTIIDFCVALSVIVYNNGFQSLLPLFESLLGSNGTFTSSIFQRLDQQRVTLEVRKKSKSVNHSMNPLLSSFNKTQDDADDSYVPGAY</sequence>
<dbReference type="Proteomes" id="UP000676336">
    <property type="component" value="Unassembled WGS sequence"/>
</dbReference>
<proteinExistence type="predicted"/>
<reference evidence="2" key="1">
    <citation type="submission" date="2021-02" db="EMBL/GenBank/DDBJ databases">
        <authorList>
            <person name="Nowell W R."/>
        </authorList>
    </citation>
    <scope>NUCLEOTIDE SEQUENCE</scope>
</reference>
<evidence type="ECO:0000256" key="1">
    <source>
        <dbReference type="SAM" id="MobiDB-lite"/>
    </source>
</evidence>
<feature type="compositionally biased region" description="Polar residues" evidence="1">
    <location>
        <begin position="159"/>
        <end position="168"/>
    </location>
</feature>
<gene>
    <name evidence="2" type="ORF">SMN809_LOCUS19462</name>
</gene>
<evidence type="ECO:0000313" key="3">
    <source>
        <dbReference type="Proteomes" id="UP000676336"/>
    </source>
</evidence>
<evidence type="ECO:0000313" key="2">
    <source>
        <dbReference type="EMBL" id="CAF4145127.1"/>
    </source>
</evidence>
<accession>A0A8S2R8B4</accession>
<dbReference type="EMBL" id="CAJOBI010009739">
    <property type="protein sequence ID" value="CAF4145127.1"/>
    <property type="molecule type" value="Genomic_DNA"/>
</dbReference>
<comment type="caution">
    <text evidence="2">The sequence shown here is derived from an EMBL/GenBank/DDBJ whole genome shotgun (WGS) entry which is preliminary data.</text>
</comment>